<dbReference type="InterPro" id="IPR002130">
    <property type="entry name" value="Cyclophilin-type_PPIase_dom"/>
</dbReference>
<keyword evidence="7" id="KW-1185">Reference proteome</keyword>
<feature type="signal peptide" evidence="4">
    <location>
        <begin position="1"/>
        <end position="23"/>
    </location>
</feature>
<evidence type="ECO:0000256" key="3">
    <source>
        <dbReference type="ARBA" id="ARBA00023235"/>
    </source>
</evidence>
<dbReference type="EMBL" id="QRBE01000006">
    <property type="protein sequence ID" value="RDS81175.1"/>
    <property type="molecule type" value="Genomic_DNA"/>
</dbReference>
<evidence type="ECO:0000256" key="1">
    <source>
        <dbReference type="ARBA" id="ARBA00013194"/>
    </source>
</evidence>
<dbReference type="RefSeq" id="WP_115495730.1">
    <property type="nucleotide sequence ID" value="NZ_QRBE01000006.1"/>
</dbReference>
<name>A0A370WYY0_9GAMM</name>
<feature type="domain" description="PPIase cyclophilin-type" evidence="5">
    <location>
        <begin position="58"/>
        <end position="251"/>
    </location>
</feature>
<dbReference type="Gene3D" id="2.40.100.10">
    <property type="entry name" value="Cyclophilin-like"/>
    <property type="match status" value="1"/>
</dbReference>
<proteinExistence type="predicted"/>
<dbReference type="PROSITE" id="PS50072">
    <property type="entry name" value="CSA_PPIASE_2"/>
    <property type="match status" value="1"/>
</dbReference>
<dbReference type="InterPro" id="IPR044665">
    <property type="entry name" value="E_coli_cyclophilin_A-like"/>
</dbReference>
<comment type="caution">
    <text evidence="6">The sequence shown here is derived from an EMBL/GenBank/DDBJ whole genome shotgun (WGS) entry which is preliminary data.</text>
</comment>
<evidence type="ECO:0000259" key="5">
    <source>
        <dbReference type="PROSITE" id="PS50072"/>
    </source>
</evidence>
<dbReference type="SUPFAM" id="SSF50891">
    <property type="entry name" value="Cyclophilin-like"/>
    <property type="match status" value="1"/>
</dbReference>
<dbReference type="PANTHER" id="PTHR43246">
    <property type="entry name" value="PEPTIDYL-PROLYL CIS-TRANS ISOMERASE CYP38, CHLOROPLASTIC"/>
    <property type="match status" value="1"/>
</dbReference>
<evidence type="ECO:0000256" key="4">
    <source>
        <dbReference type="SAM" id="SignalP"/>
    </source>
</evidence>
<sequence length="314" mass="34072">MRPQSLAVILASVLALLALPATADTSKPTPSAKELIAQSKPNEWRTPDPNNLLYMQLPQGRVVIELAPDFTPLHAANIRTLVREHYFDGLAIIRVQDNFVTQWGDPNDDDSGDKSKIKPLGHAKRTLPPEYTRAIDPKLPWTSLPDGDVYAPQVGFTEGFPAGRDPATGREWLLHCYGMVGVARDVAPDSGNGSSLYTVIGQAPRQIDRNLAIAGRVIEGMQYLSALPRGTGPLGFYTQAAQRVPILSVKLAADLPPAQREQLQVLRTDSATFAALVDAKRNRHDTFYTLPAGKVGVCNIDVPVRTQPASSGAR</sequence>
<evidence type="ECO:0000313" key="7">
    <source>
        <dbReference type="Proteomes" id="UP000254258"/>
    </source>
</evidence>
<protein>
    <recommendedName>
        <fullName evidence="1">peptidylprolyl isomerase</fullName>
        <ecNumber evidence="1">5.2.1.8</ecNumber>
    </recommendedName>
</protein>
<gene>
    <name evidence="6" type="ORF">DWU98_11585</name>
</gene>
<dbReference type="AlphaFoldDB" id="A0A370WYY0"/>
<dbReference type="Proteomes" id="UP000254258">
    <property type="component" value="Unassembled WGS sequence"/>
</dbReference>
<keyword evidence="3 6" id="KW-0413">Isomerase</keyword>
<dbReference type="GO" id="GO:0003755">
    <property type="term" value="F:peptidyl-prolyl cis-trans isomerase activity"/>
    <property type="evidence" value="ECO:0007669"/>
    <property type="project" value="UniProtKB-KW"/>
</dbReference>
<dbReference type="OrthoDB" id="9807797at2"/>
<reference evidence="6 7" key="1">
    <citation type="submission" date="2018-07" db="EMBL/GenBank/DDBJ databases">
        <title>Dyella monticola sp. nov. and Dyella psychrodurans sp. nov. isolated from monsoon evergreen broad-leaved forest soil of Dinghu Mountain, China.</title>
        <authorList>
            <person name="Gao Z."/>
            <person name="Qiu L."/>
        </authorList>
    </citation>
    <scope>NUCLEOTIDE SEQUENCE [LARGE SCALE GENOMIC DNA]</scope>
    <source>
        <strain evidence="6 7">4G-K06</strain>
    </source>
</reference>
<keyword evidence="4" id="KW-0732">Signal</keyword>
<dbReference type="InterPro" id="IPR029000">
    <property type="entry name" value="Cyclophilin-like_dom_sf"/>
</dbReference>
<dbReference type="Pfam" id="PF00160">
    <property type="entry name" value="Pro_isomerase"/>
    <property type="match status" value="1"/>
</dbReference>
<keyword evidence="2" id="KW-0697">Rotamase</keyword>
<dbReference type="EC" id="5.2.1.8" evidence="1"/>
<evidence type="ECO:0000256" key="2">
    <source>
        <dbReference type="ARBA" id="ARBA00023110"/>
    </source>
</evidence>
<accession>A0A370WYY0</accession>
<feature type="chain" id="PRO_5016720643" description="peptidylprolyl isomerase" evidence="4">
    <location>
        <begin position="24"/>
        <end position="314"/>
    </location>
</feature>
<evidence type="ECO:0000313" key="6">
    <source>
        <dbReference type="EMBL" id="RDS81175.1"/>
    </source>
</evidence>
<organism evidence="6 7">
    <name type="scientific">Dyella monticola</name>
    <dbReference type="NCBI Taxonomy" id="1927958"/>
    <lineage>
        <taxon>Bacteria</taxon>
        <taxon>Pseudomonadati</taxon>
        <taxon>Pseudomonadota</taxon>
        <taxon>Gammaproteobacteria</taxon>
        <taxon>Lysobacterales</taxon>
        <taxon>Rhodanobacteraceae</taxon>
        <taxon>Dyella</taxon>
    </lineage>
</organism>